<reference evidence="1 2" key="1">
    <citation type="journal article" date="2019" name="Emerg. Microbes Infect.">
        <title>Comprehensive subspecies identification of 175 nontuberculous mycobacteria species based on 7547 genomic profiles.</title>
        <authorList>
            <person name="Matsumoto Y."/>
            <person name="Kinjo T."/>
            <person name="Motooka D."/>
            <person name="Nabeya D."/>
            <person name="Jung N."/>
            <person name="Uechi K."/>
            <person name="Horii T."/>
            <person name="Iida T."/>
            <person name="Fujita J."/>
            <person name="Nakamura S."/>
        </authorList>
    </citation>
    <scope>NUCLEOTIDE SEQUENCE [LARGE SCALE GENOMIC DNA]</scope>
    <source>
        <strain evidence="1 2">JCM 6367</strain>
    </source>
</reference>
<dbReference type="InterPro" id="IPR036188">
    <property type="entry name" value="FAD/NAD-bd_sf"/>
</dbReference>
<evidence type="ECO:0000313" key="2">
    <source>
        <dbReference type="Proteomes" id="UP000466554"/>
    </source>
</evidence>
<evidence type="ECO:0000313" key="1">
    <source>
        <dbReference type="EMBL" id="BBY73840.1"/>
    </source>
</evidence>
<dbReference type="PANTHER" id="PTHR43422:SF3">
    <property type="entry name" value="THIAMINE THIAZOLE SYNTHASE"/>
    <property type="match status" value="1"/>
</dbReference>
<accession>A0A7I7TXG4</accession>
<dbReference type="EMBL" id="AP022598">
    <property type="protein sequence ID" value="BBY73840.1"/>
    <property type="molecule type" value="Genomic_DNA"/>
</dbReference>
<name>A0A7I7TXG4_MYCPF</name>
<proteinExistence type="predicted"/>
<protein>
    <submittedName>
        <fullName evidence="1">Hydroxylase</fullName>
    </submittedName>
</protein>
<dbReference type="AlphaFoldDB" id="A0A7I7TXG4"/>
<sequence>MLGASMAGLLAARVLTEFYDRVTIVDRDELDDTAAPRHGVPQSRQPHVVLARCGQVVEELFPGVTDEMVGDGAHLWRSGDLGELYTRFSGHLVTRTGRLRDPEKLTLLHASRPFIESHVRRRVRALPAVTLVDRHDADALTWSADTVTGVRVTSRPEHRQYEIAADLVVDATGRGSRTPALLERMGFARPREDHLTVHVSYVSMPVRIPDGLLNEILFIDMPMAGRPYGWAMSRCENNDWQVLVGTLGIAPPAGEDEFYSYLRELMPAHAYAALLAGEPLADIALYKFPASRWRRYDKLTRMPRGLLVTGDAVASFNPIYGQGMTVAAVAAIALRECLRADGGELSRRFHRAAAKSIDIAWRTAVGSDLALPEVEGKRSLSMKMTTALLDRILLACETDPWMAQEFQMVTGMLAPPSRLVHPKVLRRVLAARGRQNLDADGVPATA</sequence>
<organism evidence="1 2">
    <name type="scientific">Mycolicibacterium parafortuitum</name>
    <name type="common">Mycobacterium parafortuitum</name>
    <dbReference type="NCBI Taxonomy" id="39692"/>
    <lineage>
        <taxon>Bacteria</taxon>
        <taxon>Bacillati</taxon>
        <taxon>Actinomycetota</taxon>
        <taxon>Actinomycetes</taxon>
        <taxon>Mycobacteriales</taxon>
        <taxon>Mycobacteriaceae</taxon>
        <taxon>Mycolicibacterium</taxon>
    </lineage>
</organism>
<dbReference type="PANTHER" id="PTHR43422">
    <property type="entry name" value="THIAMINE THIAZOLE SYNTHASE"/>
    <property type="match status" value="1"/>
</dbReference>
<dbReference type="Proteomes" id="UP000466554">
    <property type="component" value="Chromosome"/>
</dbReference>
<dbReference type="SUPFAM" id="SSF51905">
    <property type="entry name" value="FAD/NAD(P)-binding domain"/>
    <property type="match status" value="1"/>
</dbReference>
<gene>
    <name evidence="1" type="ORF">MPRF_07390</name>
</gene>
<dbReference type="Gene3D" id="3.50.50.60">
    <property type="entry name" value="FAD/NAD(P)-binding domain"/>
    <property type="match status" value="1"/>
</dbReference>
<dbReference type="RefSeq" id="WP_179963874.1">
    <property type="nucleotide sequence ID" value="NZ_AP022598.1"/>
</dbReference>